<dbReference type="InterPro" id="IPR008927">
    <property type="entry name" value="6-PGluconate_DH-like_C_sf"/>
</dbReference>
<dbReference type="PANTHER" id="PTHR11645">
    <property type="entry name" value="PYRROLINE-5-CARBOXYLATE REDUCTASE"/>
    <property type="match status" value="1"/>
</dbReference>
<feature type="binding site" evidence="4">
    <location>
        <begin position="57"/>
        <end position="60"/>
    </location>
    <ligand>
        <name>NADP(+)</name>
        <dbReference type="ChEBI" id="CHEBI:58349"/>
    </ligand>
</feature>
<keyword evidence="3" id="KW-0560">Oxidoreductase</keyword>
<dbReference type="InterPro" id="IPR029036">
    <property type="entry name" value="P5CR_dimer"/>
</dbReference>
<protein>
    <recommendedName>
        <fullName evidence="9">Pyrroline-5-carboxylate reductase</fullName>
    </recommendedName>
</protein>
<dbReference type="GO" id="GO:0055129">
    <property type="term" value="P:L-proline biosynthetic process"/>
    <property type="evidence" value="ECO:0007669"/>
    <property type="project" value="TreeGrafter"/>
</dbReference>
<feature type="domain" description="Pyrroline-5-carboxylate reductase dimerisation" evidence="6">
    <location>
        <begin position="137"/>
        <end position="224"/>
    </location>
</feature>
<evidence type="ECO:0000256" key="2">
    <source>
        <dbReference type="ARBA" id="ARBA00022857"/>
    </source>
</evidence>
<dbReference type="GO" id="GO:0004735">
    <property type="term" value="F:pyrroline-5-carboxylate reductase activity"/>
    <property type="evidence" value="ECO:0007669"/>
    <property type="project" value="InterPro"/>
</dbReference>
<evidence type="ECO:0000256" key="3">
    <source>
        <dbReference type="ARBA" id="ARBA00023002"/>
    </source>
</evidence>
<dbReference type="InterPro" id="IPR036291">
    <property type="entry name" value="NAD(P)-bd_dom_sf"/>
</dbReference>
<dbReference type="HAMAP" id="MF_01925">
    <property type="entry name" value="P5C_reductase"/>
    <property type="match status" value="1"/>
</dbReference>
<accession>A0A7J7IGG1</accession>
<organism evidence="7 8">
    <name type="scientific">Cyanidiococcus yangmingshanensis</name>
    <dbReference type="NCBI Taxonomy" id="2690220"/>
    <lineage>
        <taxon>Eukaryota</taxon>
        <taxon>Rhodophyta</taxon>
        <taxon>Bangiophyceae</taxon>
        <taxon>Cyanidiales</taxon>
        <taxon>Cyanidiaceae</taxon>
        <taxon>Cyanidiococcus</taxon>
    </lineage>
</organism>
<dbReference type="Gene3D" id="3.40.50.720">
    <property type="entry name" value="NAD(P)-binding Rossmann-like Domain"/>
    <property type="match status" value="1"/>
</dbReference>
<dbReference type="SUPFAM" id="SSF51735">
    <property type="entry name" value="NAD(P)-binding Rossmann-fold domains"/>
    <property type="match status" value="1"/>
</dbReference>
<dbReference type="Gene3D" id="1.10.3730.10">
    <property type="entry name" value="ProC C-terminal domain-like"/>
    <property type="match status" value="1"/>
</dbReference>
<feature type="domain" description="Pyrroline-5-carboxylate reductase catalytic N-terminal" evidence="5">
    <location>
        <begin position="1"/>
        <end position="86"/>
    </location>
</feature>
<dbReference type="Proteomes" id="UP000530660">
    <property type="component" value="Unassembled WGS sequence"/>
</dbReference>
<sequence>MCEAILRGILHKDVVKASNVWVSDIAETRLEVMRGFGVQATTSSRKVVENSSIVILAVKPDTVAQVLEEVQDLLTPNHVIISICAGVPLQKLESLVPSNLAVVRVMPNTPCLVGAAGSAYALEKVFGAVGLVVRIQEKLLDAVTGLSGSGPAYVFMFMEALADGGVCAGLPRETARKLACQTVYGAAKMALEQENLHLAELRNRVESPGGTTIAASRTLESWQLPRNCH</sequence>
<comment type="similarity">
    <text evidence="1">Belongs to the pyrroline-5-carboxylate reductase family.</text>
</comment>
<gene>
    <name evidence="7" type="ORF">F1559_002271</name>
</gene>
<evidence type="ECO:0000313" key="8">
    <source>
        <dbReference type="Proteomes" id="UP000530660"/>
    </source>
</evidence>
<evidence type="ECO:0000313" key="7">
    <source>
        <dbReference type="EMBL" id="KAF6002195.1"/>
    </source>
</evidence>
<dbReference type="EMBL" id="VWRR01000011">
    <property type="protein sequence ID" value="KAF6002195.1"/>
    <property type="molecule type" value="Genomic_DNA"/>
</dbReference>
<proteinExistence type="inferred from homology"/>
<dbReference type="NCBIfam" id="TIGR00112">
    <property type="entry name" value="proC"/>
    <property type="match status" value="1"/>
</dbReference>
<dbReference type="InterPro" id="IPR028939">
    <property type="entry name" value="P5C_Rdtase_cat_N"/>
</dbReference>
<dbReference type="Pfam" id="PF14748">
    <property type="entry name" value="P5CR_dimer"/>
    <property type="match status" value="1"/>
</dbReference>
<dbReference type="FunFam" id="1.10.3730.10:FF:000001">
    <property type="entry name" value="Pyrroline-5-carboxylate reductase"/>
    <property type="match status" value="1"/>
</dbReference>
<dbReference type="OrthoDB" id="10263291at2759"/>
<dbReference type="AlphaFoldDB" id="A0A7J7IGG1"/>
<evidence type="ECO:0000259" key="5">
    <source>
        <dbReference type="Pfam" id="PF03807"/>
    </source>
</evidence>
<dbReference type="SUPFAM" id="SSF48179">
    <property type="entry name" value="6-phosphogluconate dehydrogenase C-terminal domain-like"/>
    <property type="match status" value="1"/>
</dbReference>
<dbReference type="InterPro" id="IPR000304">
    <property type="entry name" value="Pyrroline-COOH_reductase"/>
</dbReference>
<name>A0A7J7IGG1_9RHOD</name>
<evidence type="ECO:0000256" key="1">
    <source>
        <dbReference type="ARBA" id="ARBA00005525"/>
    </source>
</evidence>
<evidence type="ECO:0000256" key="4">
    <source>
        <dbReference type="PIRSR" id="PIRSR000193-1"/>
    </source>
</evidence>
<comment type="caution">
    <text evidence="7">The sequence shown here is derived from an EMBL/GenBank/DDBJ whole genome shotgun (WGS) entry which is preliminary data.</text>
</comment>
<dbReference type="Pfam" id="PF03807">
    <property type="entry name" value="F420_oxidored"/>
    <property type="match status" value="1"/>
</dbReference>
<evidence type="ECO:0000259" key="6">
    <source>
        <dbReference type="Pfam" id="PF14748"/>
    </source>
</evidence>
<dbReference type="PANTHER" id="PTHR11645:SF0">
    <property type="entry name" value="PYRROLINE-5-CARBOXYLATE REDUCTASE 3"/>
    <property type="match status" value="1"/>
</dbReference>
<reference evidence="7 8" key="1">
    <citation type="journal article" date="2020" name="J. Phycol.">
        <title>Comparative genome analysis reveals Cyanidiococcus gen. nov., a new extremophilic red algal genus sister to Cyanidioschyzon (Cyanidioschyzonaceae, Rhodophyta).</title>
        <authorList>
            <person name="Liu S.-L."/>
            <person name="Chiang Y.-R."/>
            <person name="Yoon H.S."/>
            <person name="Fu H.-Y."/>
        </authorList>
    </citation>
    <scope>NUCLEOTIDE SEQUENCE [LARGE SCALE GENOMIC DNA]</scope>
    <source>
        <strain evidence="7 8">THAL066</strain>
    </source>
</reference>
<keyword evidence="8" id="KW-1185">Reference proteome</keyword>
<dbReference type="PIRSF" id="PIRSF000193">
    <property type="entry name" value="Pyrrol-5-carb_rd"/>
    <property type="match status" value="1"/>
</dbReference>
<keyword evidence="2 4" id="KW-0521">NADP</keyword>
<evidence type="ECO:0008006" key="9">
    <source>
        <dbReference type="Google" id="ProtNLM"/>
    </source>
</evidence>